<dbReference type="VEuPathDB" id="TriTrypDB:TcIL3000_0_02470"/>
<protein>
    <submittedName>
        <fullName evidence="1">WGS project CAEQ00000000 data, annotated contig 90</fullName>
    </submittedName>
</protein>
<dbReference type="PANTHER" id="PTHR14716:SF0">
    <property type="entry name" value="CILIA- AND FLAGELLA-ASSOCIATED PROTEIN 69"/>
    <property type="match status" value="1"/>
</dbReference>
<dbReference type="InterPro" id="IPR011989">
    <property type="entry name" value="ARM-like"/>
</dbReference>
<reference evidence="2" key="1">
    <citation type="submission" date="2011-07" db="EMBL/GenBank/DDBJ databases">
        <title>Divergent evolution of antigenic variation in African trypanosomes.</title>
        <authorList>
            <person name="Jackson A.P."/>
            <person name="Berry A."/>
            <person name="Allison H.C."/>
            <person name="Burton P."/>
            <person name="Anderson J."/>
            <person name="Aslett M."/>
            <person name="Brown R."/>
            <person name="Corton N."/>
            <person name="Harris D."/>
            <person name="Hauser H."/>
            <person name="Gamble J."/>
            <person name="Gilderthorp R."/>
            <person name="McQuillan J."/>
            <person name="Quail M.A."/>
            <person name="Sanders M."/>
            <person name="Van Tonder A."/>
            <person name="Ginger M.L."/>
            <person name="Donelson J.E."/>
            <person name="Field M.C."/>
            <person name="Barry J.D."/>
            <person name="Berriman M."/>
            <person name="Hertz-Fowler C."/>
        </authorList>
    </citation>
    <scope>NUCLEOTIDE SEQUENCE [LARGE SCALE GENOMIC DNA]</scope>
    <source>
        <strain evidence="2">IL3000</strain>
    </source>
</reference>
<reference evidence="1 2" key="2">
    <citation type="journal article" date="2012" name="Proc. Natl. Acad. Sci. U.S.A.">
        <title>Antigenic diversity is generated by distinct evolutionary mechanisms in African trypanosome species.</title>
        <authorList>
            <person name="Jackson A.P."/>
            <person name="Berry A."/>
            <person name="Aslett M."/>
            <person name="Allison H.C."/>
            <person name="Burton P."/>
            <person name="Vavrova-Anderson J."/>
            <person name="Brown R."/>
            <person name="Browne H."/>
            <person name="Corton N."/>
            <person name="Hauser H."/>
            <person name="Gamble J."/>
            <person name="Gilderthorp R."/>
            <person name="Marcello L."/>
            <person name="McQuillan J."/>
            <person name="Otto T.D."/>
            <person name="Quail M.A."/>
            <person name="Sanders M.J."/>
            <person name="van Tonder A."/>
            <person name="Ginger M.L."/>
            <person name="Field M.C."/>
            <person name="Barry J.D."/>
            <person name="Hertz-Fowler C."/>
            <person name="Berriman M."/>
        </authorList>
    </citation>
    <scope>NUCLEOTIDE SEQUENCE [LARGE SCALE GENOMIC DNA]</scope>
    <source>
        <strain evidence="1 2">IL3000</strain>
    </source>
</reference>
<gene>
    <name evidence="1" type="ORF">TCIL3000_0_02470</name>
</gene>
<feature type="non-terminal residue" evidence="1">
    <location>
        <position position="675"/>
    </location>
</feature>
<comment type="caution">
    <text evidence="1">The sequence shown here is derived from an EMBL/GenBank/DDBJ whole genome shotgun (WGS) entry which is preliminary data.</text>
</comment>
<dbReference type="PANTHER" id="PTHR14716">
    <property type="entry name" value="CILIA- AND FLAGELLA-ASSOCIATED PROTEIN 69"/>
    <property type="match status" value="1"/>
</dbReference>
<dbReference type="Proteomes" id="UP000000702">
    <property type="component" value="Unassembled WGS sequence"/>
</dbReference>
<dbReference type="Gene3D" id="1.25.10.10">
    <property type="entry name" value="Leucine-rich Repeat Variant"/>
    <property type="match status" value="1"/>
</dbReference>
<accession>F9WJG1</accession>
<dbReference type="AlphaFoldDB" id="F9WJG1"/>
<dbReference type="InterPro" id="IPR048732">
    <property type="entry name" value="CFA69"/>
</dbReference>
<evidence type="ECO:0000313" key="1">
    <source>
        <dbReference type="EMBL" id="CCD17466.1"/>
    </source>
</evidence>
<evidence type="ECO:0000313" key="2">
    <source>
        <dbReference type="Proteomes" id="UP000000702"/>
    </source>
</evidence>
<sequence length="675" mass="74322">MVRDSSETLVRHHTVISPTTRRENLQFKILGWRFLEAFHEWQNVRLSVEQLSQARSASSPLSPSDDMLKNCFAGNNSICFDVCSAGFVDVLLMYVDTECNNKFVLEWSREDLFALQEEAWGAILILIEPNPRNVDTVCSEGETAPCSWREATGDKVLGVTCSDISGALKSVGTGGLTLLRADKAFVTANGIDCAMRYIRETAAGNLKSMCFLAVHTLCVLSRFSAHRNALIETRTQIPGLVEYAPSLLVTIVQVIERILQENVSNENRTNSTSATLGATKEGSGFRANVVCSAEKCELTVKSNIEKPVKRLKDSMKNKQQVGKSPLGKEQQVHELTGQLEVLNGSTLCTQNYTALRHQKTPVYFPSQAVEVLLKCLSLLHNIVNGGREEVAATQRAFVLMNGVKHTLNLIWNSLTPRPPYSEFGRFLLEERNKNLVCAALNCLRVFLIENAVGQAQFVDEDGVDTLLAVVEASLGNETEQALTKTAEKDYPLLRLVLTMLADVLRESEGARDAFLKWFSYTPGTVERADDGRTNAVQLLLRLWDGELVGSDTNKPAQKCSAFGCSVTSHRRPTQRGSGVSTLEVKCEGASTFCNEVESVSEACEGAKIPGKKTSSNGDIPVLNPSNWGLQSLGLQGRDLVVAVLWSRFADLERKEDLLSNANSSTRCTTLRQMQE</sequence>
<dbReference type="EMBL" id="CAEQ01002720">
    <property type="protein sequence ID" value="CCD17466.1"/>
    <property type="molecule type" value="Genomic_DNA"/>
</dbReference>
<keyword evidence="2" id="KW-1185">Reference proteome</keyword>
<name>F9WJG1_TRYCI</name>
<organism evidence="1 2">
    <name type="scientific">Trypanosoma congolense (strain IL3000)</name>
    <dbReference type="NCBI Taxonomy" id="1068625"/>
    <lineage>
        <taxon>Eukaryota</taxon>
        <taxon>Discoba</taxon>
        <taxon>Euglenozoa</taxon>
        <taxon>Kinetoplastea</taxon>
        <taxon>Metakinetoplastina</taxon>
        <taxon>Trypanosomatida</taxon>
        <taxon>Trypanosomatidae</taxon>
        <taxon>Trypanosoma</taxon>
        <taxon>Nannomonas</taxon>
    </lineage>
</organism>
<proteinExistence type="predicted"/>